<accession>A0A1N6Y8Y0</accession>
<evidence type="ECO:0000313" key="3">
    <source>
        <dbReference type="Proteomes" id="UP000186400"/>
    </source>
</evidence>
<reference evidence="2 3" key="1">
    <citation type="submission" date="2017-01" db="EMBL/GenBank/DDBJ databases">
        <authorList>
            <person name="Mah S.A."/>
            <person name="Swanson W.J."/>
            <person name="Moy G.W."/>
            <person name="Vacquier V.D."/>
        </authorList>
    </citation>
    <scope>NUCLEOTIDE SEQUENCE [LARGE SCALE GENOMIC DNA]</scope>
    <source>
        <strain evidence="2 3">ASpG1</strain>
    </source>
</reference>
<dbReference type="Proteomes" id="UP000186400">
    <property type="component" value="Unassembled WGS sequence"/>
</dbReference>
<dbReference type="AlphaFoldDB" id="A0A1N6Y8Y0"/>
<evidence type="ECO:0000313" key="2">
    <source>
        <dbReference type="EMBL" id="SIR11014.1"/>
    </source>
</evidence>
<proteinExistence type="predicted"/>
<feature type="non-terminal residue" evidence="2">
    <location>
        <position position="1"/>
    </location>
</feature>
<feature type="region of interest" description="Disordered" evidence="1">
    <location>
        <begin position="787"/>
        <end position="807"/>
    </location>
</feature>
<sequence length="807" mass="90702">GTWLSSFSTPGDVERIDEEKNHITTVYLHDYVSALQQAGDEFADAEQRYEAFMNSTDSSFPRMQNLKHRESMTLSSLAYSICGNNETYQRNLAYSDFIQWHEATIEEHIEREMPFKAAAQRARALLMTPGLHAALIDYEYSDSAAQRNDVETIITTLLEQFVDSPEVITCIGSLLEEAYTTARERQQDLQKQNLTLADLTENGNEDNWWETFIANPESPVNRGVLPASEAAAQILELSSHALATLETSHVVVDFIMKNRFQKNSAGVRFSPGEVVLHAGKAYTSDTELQKLFESVFPEGSGGEQLTVLANDGSVGRDRHYTIRREMTTVRKTRGQTVGAIAQGLDRALTTYGIATSAYAFAKAESSGERMEALLGYAKGIADMYTSYVTKATSFAGQTRILFAKSLSGSISIAFAVQDYQQKGRQADILWRQGRYDRAAARRLQQHANILAIGSNVAALYVAKSALVAGGIGSNVVPVAGQFASGILLVLAALLSAGVYAWERWIHRDALERWLAHCIPWGNSFSRAMSGELPWTRYIAYPYAHNHYPISLNSTNRAVNTYSTVHSAFSDISTNTLFRSAEFRERFDTTPGFFRRANYIPYQILQATIAVNSQIGSAQNQFQLTAMLHNHYHYFELEVPEEMNLFEEYYSSRAYDARTGQTLYLLGWTDSAVANRPAKKKAAAESYAQHNMEYFDSLWGYSALQNNQDRYKNAIDTLNMTLKKDLMPQQGLTDAVHLLSGSNWTRRDIFLRIALELSDGSDIAVRRMTDVPLSYDLSDRAYTHFEDYERSLPGRPPETPERLPDRFR</sequence>
<evidence type="ECO:0000256" key="1">
    <source>
        <dbReference type="SAM" id="MobiDB-lite"/>
    </source>
</evidence>
<name>A0A1N6Y8Y0_9SPIO</name>
<dbReference type="RefSeq" id="WP_159438821.1">
    <property type="nucleotide sequence ID" value="NZ_FTMS01000043.1"/>
</dbReference>
<gene>
    <name evidence="2" type="ORF">SAMN05920897_1432</name>
</gene>
<dbReference type="STRING" id="159291.SAMN05920897_1432"/>
<keyword evidence="3" id="KW-1185">Reference proteome</keyword>
<organism evidence="2 3">
    <name type="scientific">Alkalispirochaeta americana</name>
    <dbReference type="NCBI Taxonomy" id="159291"/>
    <lineage>
        <taxon>Bacteria</taxon>
        <taxon>Pseudomonadati</taxon>
        <taxon>Spirochaetota</taxon>
        <taxon>Spirochaetia</taxon>
        <taxon>Spirochaetales</taxon>
        <taxon>Spirochaetaceae</taxon>
        <taxon>Alkalispirochaeta</taxon>
    </lineage>
</organism>
<protein>
    <submittedName>
        <fullName evidence="2">Uncharacterized protein</fullName>
    </submittedName>
</protein>
<dbReference type="EMBL" id="FTMS01000043">
    <property type="protein sequence ID" value="SIR11014.1"/>
    <property type="molecule type" value="Genomic_DNA"/>
</dbReference>